<dbReference type="EMBL" id="CP036279">
    <property type="protein sequence ID" value="QDU62715.1"/>
    <property type="molecule type" value="Genomic_DNA"/>
</dbReference>
<name>A0A518B6V8_9BACT</name>
<gene>
    <name evidence="1" type="ORF">Pan216_35840</name>
</gene>
<dbReference type="AlphaFoldDB" id="A0A518B6V8"/>
<accession>A0A518B6V8</accession>
<sequence>MDQDIVEVLEEEIRDAIVEAIKNVGRRQLPLMPGKPTMHLMAKAAVTVYEAALENRQPEK</sequence>
<keyword evidence="2" id="KW-1185">Reference proteome</keyword>
<reference evidence="1 2" key="1">
    <citation type="submission" date="2019-02" db="EMBL/GenBank/DDBJ databases">
        <title>Deep-cultivation of Planctomycetes and their phenomic and genomic characterization uncovers novel biology.</title>
        <authorList>
            <person name="Wiegand S."/>
            <person name="Jogler M."/>
            <person name="Boedeker C."/>
            <person name="Pinto D."/>
            <person name="Vollmers J."/>
            <person name="Rivas-Marin E."/>
            <person name="Kohn T."/>
            <person name="Peeters S.H."/>
            <person name="Heuer A."/>
            <person name="Rast P."/>
            <person name="Oberbeckmann S."/>
            <person name="Bunk B."/>
            <person name="Jeske O."/>
            <person name="Meyerdierks A."/>
            <person name="Storesund J.E."/>
            <person name="Kallscheuer N."/>
            <person name="Luecker S."/>
            <person name="Lage O.M."/>
            <person name="Pohl T."/>
            <person name="Merkel B.J."/>
            <person name="Hornburger P."/>
            <person name="Mueller R.-W."/>
            <person name="Bruemmer F."/>
            <person name="Labrenz M."/>
            <person name="Spormann A.M."/>
            <person name="Op den Camp H."/>
            <person name="Overmann J."/>
            <person name="Amann R."/>
            <person name="Jetten M.S.M."/>
            <person name="Mascher T."/>
            <person name="Medema M.H."/>
            <person name="Devos D.P."/>
            <person name="Kaster A.-K."/>
            <person name="Ovreas L."/>
            <person name="Rohde M."/>
            <person name="Galperin M.Y."/>
            <person name="Jogler C."/>
        </authorList>
    </citation>
    <scope>NUCLEOTIDE SEQUENCE [LARGE SCALE GENOMIC DNA]</scope>
    <source>
        <strain evidence="1 2">Pan216</strain>
    </source>
</reference>
<proteinExistence type="predicted"/>
<dbReference type="OrthoDB" id="289113at2"/>
<dbReference type="Proteomes" id="UP000317093">
    <property type="component" value="Chromosome"/>
</dbReference>
<organism evidence="1 2">
    <name type="scientific">Kolteria novifilia</name>
    <dbReference type="NCBI Taxonomy" id="2527975"/>
    <lineage>
        <taxon>Bacteria</taxon>
        <taxon>Pseudomonadati</taxon>
        <taxon>Planctomycetota</taxon>
        <taxon>Planctomycetia</taxon>
        <taxon>Kolteriales</taxon>
        <taxon>Kolteriaceae</taxon>
        <taxon>Kolteria</taxon>
    </lineage>
</organism>
<dbReference type="KEGG" id="knv:Pan216_35840"/>
<evidence type="ECO:0000313" key="1">
    <source>
        <dbReference type="EMBL" id="QDU62715.1"/>
    </source>
</evidence>
<evidence type="ECO:0000313" key="2">
    <source>
        <dbReference type="Proteomes" id="UP000317093"/>
    </source>
</evidence>
<dbReference type="RefSeq" id="WP_145259652.1">
    <property type="nucleotide sequence ID" value="NZ_CP036279.1"/>
</dbReference>
<protein>
    <submittedName>
        <fullName evidence="1">Uncharacterized protein</fullName>
    </submittedName>
</protein>